<name>A0A931HEZ0_9SPHN</name>
<dbReference type="InterPro" id="IPR050624">
    <property type="entry name" value="HTH-type_Tx_Regulator"/>
</dbReference>
<dbReference type="InterPro" id="IPR001647">
    <property type="entry name" value="HTH_TetR"/>
</dbReference>
<dbReference type="AlphaFoldDB" id="A0A931HEZ0"/>
<sequence length="215" mass="23401">MTPDLLDLKTDAPTDARQIRSRKALHAALLSLLTERPFDQLTVREITKRAGTGYATFFRHFQTREALLADIAIGQISELLDLILPTLRHESGEQAIHRLCTFVEENESLWRALLTGGAADIVRAQVLRQARTCSDRVSATAPGIPAELALTHAVSATIEVLAWWLRATRSSNAGQVPDASTVQAPDQRHDAMQVASILQRMVVAPVIGDSAPPAA</sequence>
<keyword evidence="5" id="KW-1185">Reference proteome</keyword>
<proteinExistence type="predicted"/>
<evidence type="ECO:0000256" key="2">
    <source>
        <dbReference type="PROSITE-ProRule" id="PRU00335"/>
    </source>
</evidence>
<dbReference type="EMBL" id="JADZGI010000002">
    <property type="protein sequence ID" value="MBH0114183.1"/>
    <property type="molecule type" value="Genomic_DNA"/>
</dbReference>
<gene>
    <name evidence="4" type="ORF">I5E68_14655</name>
</gene>
<evidence type="ECO:0000256" key="1">
    <source>
        <dbReference type="ARBA" id="ARBA00023125"/>
    </source>
</evidence>
<dbReference type="Gene3D" id="1.10.357.10">
    <property type="entry name" value="Tetracycline Repressor, domain 2"/>
    <property type="match status" value="1"/>
</dbReference>
<dbReference type="Proteomes" id="UP000617634">
    <property type="component" value="Unassembled WGS sequence"/>
</dbReference>
<organism evidence="4 5">
    <name type="scientific">Novosphingobium aureum</name>
    <dbReference type="NCBI Taxonomy" id="2792964"/>
    <lineage>
        <taxon>Bacteria</taxon>
        <taxon>Pseudomonadati</taxon>
        <taxon>Pseudomonadota</taxon>
        <taxon>Alphaproteobacteria</taxon>
        <taxon>Sphingomonadales</taxon>
        <taxon>Sphingomonadaceae</taxon>
        <taxon>Novosphingobium</taxon>
    </lineage>
</organism>
<dbReference type="Pfam" id="PF00440">
    <property type="entry name" value="TetR_N"/>
    <property type="match status" value="1"/>
</dbReference>
<protein>
    <submittedName>
        <fullName evidence="4">TetR/AcrR family transcriptional regulator</fullName>
    </submittedName>
</protein>
<dbReference type="PROSITE" id="PS50977">
    <property type="entry name" value="HTH_TETR_2"/>
    <property type="match status" value="1"/>
</dbReference>
<evidence type="ECO:0000313" key="5">
    <source>
        <dbReference type="Proteomes" id="UP000617634"/>
    </source>
</evidence>
<evidence type="ECO:0000313" key="4">
    <source>
        <dbReference type="EMBL" id="MBH0114183.1"/>
    </source>
</evidence>
<feature type="DNA-binding region" description="H-T-H motif" evidence="2">
    <location>
        <begin position="42"/>
        <end position="61"/>
    </location>
</feature>
<dbReference type="InterPro" id="IPR009057">
    <property type="entry name" value="Homeodomain-like_sf"/>
</dbReference>
<accession>A0A931HEZ0</accession>
<dbReference type="RefSeq" id="WP_197165275.1">
    <property type="nucleotide sequence ID" value="NZ_JADZGI010000002.1"/>
</dbReference>
<keyword evidence="1 2" id="KW-0238">DNA-binding</keyword>
<dbReference type="PANTHER" id="PTHR43479">
    <property type="entry name" value="ACREF/ENVCD OPERON REPRESSOR-RELATED"/>
    <property type="match status" value="1"/>
</dbReference>
<dbReference type="SUPFAM" id="SSF46689">
    <property type="entry name" value="Homeodomain-like"/>
    <property type="match status" value="1"/>
</dbReference>
<reference evidence="4" key="1">
    <citation type="submission" date="2020-11" db="EMBL/GenBank/DDBJ databases">
        <title>Novosphingobium aureum sp. nov., a marine bacterium isolated from sediment of a salt flat.</title>
        <authorList>
            <person name="Yoo Y."/>
            <person name="Kim J.-J."/>
        </authorList>
    </citation>
    <scope>NUCLEOTIDE SEQUENCE</scope>
    <source>
        <strain evidence="4">YJ-S2-02</strain>
    </source>
</reference>
<feature type="domain" description="HTH tetR-type" evidence="3">
    <location>
        <begin position="19"/>
        <end position="79"/>
    </location>
</feature>
<dbReference type="GO" id="GO:0003677">
    <property type="term" value="F:DNA binding"/>
    <property type="evidence" value="ECO:0007669"/>
    <property type="project" value="UniProtKB-UniRule"/>
</dbReference>
<comment type="caution">
    <text evidence="4">The sequence shown here is derived from an EMBL/GenBank/DDBJ whole genome shotgun (WGS) entry which is preliminary data.</text>
</comment>
<evidence type="ECO:0000259" key="3">
    <source>
        <dbReference type="PROSITE" id="PS50977"/>
    </source>
</evidence>
<dbReference type="PANTHER" id="PTHR43479:SF11">
    <property type="entry name" value="ACREF_ENVCD OPERON REPRESSOR-RELATED"/>
    <property type="match status" value="1"/>
</dbReference>